<keyword evidence="1" id="KW-1133">Transmembrane helix</keyword>
<accession>A0A074JWG6</accession>
<evidence type="ECO:0000313" key="3">
    <source>
        <dbReference type="Proteomes" id="UP000027471"/>
    </source>
</evidence>
<evidence type="ECO:0000313" key="2">
    <source>
        <dbReference type="EMBL" id="KEO60225.1"/>
    </source>
</evidence>
<dbReference type="eggNOG" id="ENOG5030R84">
    <property type="taxonomic scope" value="Bacteria"/>
</dbReference>
<gene>
    <name evidence="2" type="ORF">DT23_14020</name>
</gene>
<sequence length="167" mass="18593">MSEIERDEVLNYRPGPDSELPLDEGEHVVATFLPDRKRYWTDHAILAVLGAVLVSAALFWLNRPAQVPIAGFAIVIGMAARGLYFRSEAFARRWQLTDRRLIGPQGRQVMLLELATVRALMGDVQLVTKSGGKHLIRHLADAGPVVAQIERMKNQRAAQRATEGDVE</sequence>
<keyword evidence="1" id="KW-0812">Transmembrane</keyword>
<keyword evidence="3" id="KW-1185">Reference proteome</keyword>
<comment type="caution">
    <text evidence="2">The sequence shown here is derived from an EMBL/GenBank/DDBJ whole genome shotgun (WGS) entry which is preliminary data.</text>
</comment>
<feature type="transmembrane region" description="Helical" evidence="1">
    <location>
        <begin position="67"/>
        <end position="84"/>
    </location>
</feature>
<keyword evidence="1" id="KW-0472">Membrane</keyword>
<dbReference type="EMBL" id="AUNB01000021">
    <property type="protein sequence ID" value="KEO60225.1"/>
    <property type="molecule type" value="Genomic_DNA"/>
</dbReference>
<protein>
    <recommendedName>
        <fullName evidence="4">DUF304 domain-containing protein</fullName>
    </recommendedName>
</protein>
<organism evidence="2 3">
    <name type="scientific">Thioclava indica</name>
    <dbReference type="NCBI Taxonomy" id="1353528"/>
    <lineage>
        <taxon>Bacteria</taxon>
        <taxon>Pseudomonadati</taxon>
        <taxon>Pseudomonadota</taxon>
        <taxon>Alphaproteobacteria</taxon>
        <taxon>Rhodobacterales</taxon>
        <taxon>Paracoccaceae</taxon>
        <taxon>Thioclava</taxon>
    </lineage>
</organism>
<evidence type="ECO:0008006" key="4">
    <source>
        <dbReference type="Google" id="ProtNLM"/>
    </source>
</evidence>
<name>A0A074JWG6_9RHOB</name>
<dbReference type="AlphaFoldDB" id="A0A074JWG6"/>
<proteinExistence type="predicted"/>
<dbReference type="RefSeq" id="WP_051697140.1">
    <property type="nucleotide sequence ID" value="NZ_AUNB01000021.1"/>
</dbReference>
<evidence type="ECO:0000256" key="1">
    <source>
        <dbReference type="SAM" id="Phobius"/>
    </source>
</evidence>
<reference evidence="2 3" key="1">
    <citation type="journal article" date="2015" name="Antonie Van Leeuwenhoek">
        <title>Thioclava indica sp. nov., isolated from surface seawater of the Indian Ocean.</title>
        <authorList>
            <person name="Liu Y."/>
            <person name="Lai Q."/>
            <person name="Du J."/>
            <person name="Xu H."/>
            <person name="Jiang L."/>
            <person name="Shao Z."/>
        </authorList>
    </citation>
    <scope>NUCLEOTIDE SEQUENCE [LARGE SCALE GENOMIC DNA]</scope>
    <source>
        <strain evidence="2 3">DT23-4</strain>
    </source>
</reference>
<dbReference type="STRING" id="1353528.DT23_14020"/>
<dbReference type="OrthoDB" id="7861868at2"/>
<dbReference type="Proteomes" id="UP000027471">
    <property type="component" value="Unassembled WGS sequence"/>
</dbReference>
<feature type="transmembrane region" description="Helical" evidence="1">
    <location>
        <begin position="44"/>
        <end position="61"/>
    </location>
</feature>